<evidence type="ECO:0000259" key="1">
    <source>
        <dbReference type="PROSITE" id="PS50835"/>
    </source>
</evidence>
<dbReference type="EMBL" id="LSMT01001479">
    <property type="protein sequence ID" value="PFX12257.1"/>
    <property type="molecule type" value="Genomic_DNA"/>
</dbReference>
<dbReference type="OrthoDB" id="6070751at2759"/>
<reference evidence="3" key="1">
    <citation type="journal article" date="2017" name="bioRxiv">
        <title>Comparative analysis of the genomes of Stylophora pistillata and Acropora digitifera provides evidence for extensive differences between species of corals.</title>
        <authorList>
            <person name="Voolstra C.R."/>
            <person name="Li Y."/>
            <person name="Liew Y.J."/>
            <person name="Baumgarten S."/>
            <person name="Zoccola D."/>
            <person name="Flot J.-F."/>
            <person name="Tambutte S."/>
            <person name="Allemand D."/>
            <person name="Aranda M."/>
        </authorList>
    </citation>
    <scope>NUCLEOTIDE SEQUENCE [LARGE SCALE GENOMIC DNA]</scope>
</reference>
<organism evidence="2 3">
    <name type="scientific">Stylophora pistillata</name>
    <name type="common">Smooth cauliflower coral</name>
    <dbReference type="NCBI Taxonomy" id="50429"/>
    <lineage>
        <taxon>Eukaryota</taxon>
        <taxon>Metazoa</taxon>
        <taxon>Cnidaria</taxon>
        <taxon>Anthozoa</taxon>
        <taxon>Hexacorallia</taxon>
        <taxon>Scleractinia</taxon>
        <taxon>Astrocoeniina</taxon>
        <taxon>Pocilloporidae</taxon>
        <taxon>Stylophora</taxon>
    </lineage>
</organism>
<evidence type="ECO:0000313" key="2">
    <source>
        <dbReference type="EMBL" id="PFX12257.1"/>
    </source>
</evidence>
<feature type="domain" description="Ig-like" evidence="1">
    <location>
        <begin position="1"/>
        <end position="75"/>
    </location>
</feature>
<proteinExistence type="predicted"/>
<accession>A0A2B4R7C3</accession>
<comment type="caution">
    <text evidence="2">The sequence shown here is derived from an EMBL/GenBank/DDBJ whole genome shotgun (WGS) entry which is preliminary data.</text>
</comment>
<dbReference type="Gene3D" id="2.60.40.10">
    <property type="entry name" value="Immunoglobulins"/>
    <property type="match status" value="1"/>
</dbReference>
<dbReference type="PROSITE" id="PS50835">
    <property type="entry name" value="IG_LIKE"/>
    <property type="match status" value="1"/>
</dbReference>
<evidence type="ECO:0000313" key="3">
    <source>
        <dbReference type="Proteomes" id="UP000225706"/>
    </source>
</evidence>
<dbReference type="InterPro" id="IPR036179">
    <property type="entry name" value="Ig-like_dom_sf"/>
</dbReference>
<protein>
    <recommendedName>
        <fullName evidence="1">Ig-like domain-containing protein</fullName>
    </recommendedName>
</protein>
<dbReference type="Pfam" id="PF13895">
    <property type="entry name" value="Ig_2"/>
    <property type="match status" value="1"/>
</dbReference>
<dbReference type="InterPro" id="IPR013783">
    <property type="entry name" value="Ig-like_fold"/>
</dbReference>
<keyword evidence="3" id="KW-1185">Reference proteome</keyword>
<dbReference type="Proteomes" id="UP000225706">
    <property type="component" value="Unassembled WGS sequence"/>
</dbReference>
<name>A0A2B4R7C3_STYPI</name>
<dbReference type="AlphaFoldDB" id="A0A2B4R7C3"/>
<dbReference type="InterPro" id="IPR007110">
    <property type="entry name" value="Ig-like_dom"/>
</dbReference>
<dbReference type="SUPFAM" id="SSF48726">
    <property type="entry name" value="Immunoglobulin"/>
    <property type="match status" value="1"/>
</dbReference>
<sequence>MEQAPKTQFVFLNRTSSLWCPVKGAPAPYIAWKKGGVVVQNSTSITFQLNITSENNVNYSCEVHRDGEVVRKNISLRVEECPDLCECHVFQQTIMSVNCGGKNINSTPRKFPLAMAKLPYSQRNPSHVIVGLKLIRVCFEIIDPLTIDKVVTNKATYYTKIDALPEWTKPELSETVPAFTIWIDELQALRKYEFQCAKSDEYVPLTGYVMTDVR</sequence>
<gene>
    <name evidence="2" type="ORF">AWC38_SpisGene23813</name>
</gene>